<dbReference type="Proteomes" id="UP000267187">
    <property type="component" value="Unassembled WGS sequence"/>
</dbReference>
<comment type="caution">
    <text evidence="1">The sequence shown here is derived from an EMBL/GenBank/DDBJ whole genome shotgun (WGS) entry which is preliminary data.</text>
</comment>
<dbReference type="InterPro" id="IPR012341">
    <property type="entry name" value="6hp_glycosidase-like_sf"/>
</dbReference>
<dbReference type="GO" id="GO:0016740">
    <property type="term" value="F:transferase activity"/>
    <property type="evidence" value="ECO:0007669"/>
    <property type="project" value="UniProtKB-KW"/>
</dbReference>
<keyword evidence="2" id="KW-1185">Reference proteome</keyword>
<dbReference type="RefSeq" id="WP_245962630.1">
    <property type="nucleotide sequence ID" value="NZ_REFJ01000003.1"/>
</dbReference>
<keyword evidence="1" id="KW-0808">Transferase</keyword>
<dbReference type="Gene3D" id="1.50.10.10">
    <property type="match status" value="1"/>
</dbReference>
<dbReference type="SUPFAM" id="SSF48208">
    <property type="entry name" value="Six-hairpin glycosidases"/>
    <property type="match status" value="1"/>
</dbReference>
<proteinExistence type="predicted"/>
<organism evidence="1 2">
    <name type="scientific">Umboniibacter marinipuniceus</name>
    <dbReference type="NCBI Taxonomy" id="569599"/>
    <lineage>
        <taxon>Bacteria</taxon>
        <taxon>Pseudomonadati</taxon>
        <taxon>Pseudomonadota</taxon>
        <taxon>Gammaproteobacteria</taxon>
        <taxon>Cellvibrionales</taxon>
        <taxon>Cellvibrionaceae</taxon>
        <taxon>Umboniibacter</taxon>
    </lineage>
</organism>
<gene>
    <name evidence="1" type="ORF">DFR27_1554</name>
</gene>
<sequence>MSHALMGESVANLVAESCEYILANQLPDGSIPWFEGGHLDPWDHIEAAMALSVGGYKKEAELAYRWLRDQQLEDGSWGIRYENGVLVDTSRRETNFCAYIATGIWHHFKVTHDFGFVEAMWPCVQRALDFVVAQQSGFGDISWAVNEQSEALDDALVTGCSSIYKSLECGIRLGELLAENCGDYRSAYFALGDALREMPERFDRNWESKARFSMDWFYPVLCGVFDKASAKERIAARWDEFVVDGIGCRCVADEPWATVAESCELVMALHSAGLTEQAEQLLGWLLQWRDDDGVHWTGWQFVDKAYWPLEKPTWTAAAFVLALDTTYQLTDASVLFCSTLSSNEHLSPLEYHE</sequence>
<accession>A0A3M0A4U6</accession>
<evidence type="ECO:0000313" key="1">
    <source>
        <dbReference type="EMBL" id="RMA80191.1"/>
    </source>
</evidence>
<evidence type="ECO:0000313" key="2">
    <source>
        <dbReference type="Proteomes" id="UP000267187"/>
    </source>
</evidence>
<dbReference type="InterPro" id="IPR008928">
    <property type="entry name" value="6-hairpin_glycosidase_sf"/>
</dbReference>
<protein>
    <submittedName>
        <fullName evidence="1">Prenyltransferase/squalene oxidase-like repeat protein</fullName>
    </submittedName>
</protein>
<reference evidence="1 2" key="1">
    <citation type="submission" date="2018-10" db="EMBL/GenBank/DDBJ databases">
        <title>Genomic Encyclopedia of Type Strains, Phase IV (KMG-IV): sequencing the most valuable type-strain genomes for metagenomic binning, comparative biology and taxonomic classification.</title>
        <authorList>
            <person name="Goeker M."/>
        </authorList>
    </citation>
    <scope>NUCLEOTIDE SEQUENCE [LARGE SCALE GENOMIC DNA]</scope>
    <source>
        <strain evidence="1 2">DSM 25080</strain>
    </source>
</reference>
<dbReference type="AlphaFoldDB" id="A0A3M0A4U6"/>
<name>A0A3M0A4U6_9GAMM</name>
<dbReference type="GO" id="GO:0005975">
    <property type="term" value="P:carbohydrate metabolic process"/>
    <property type="evidence" value="ECO:0007669"/>
    <property type="project" value="InterPro"/>
</dbReference>
<dbReference type="EMBL" id="REFJ01000003">
    <property type="protein sequence ID" value="RMA80191.1"/>
    <property type="molecule type" value="Genomic_DNA"/>
</dbReference>